<proteinExistence type="predicted"/>
<feature type="transmembrane region" description="Helical" evidence="1">
    <location>
        <begin position="23"/>
        <end position="45"/>
    </location>
</feature>
<dbReference type="AlphaFoldDB" id="A0A7Y0HR56"/>
<gene>
    <name evidence="2" type="ORF">HBE96_17965</name>
</gene>
<organism evidence="2 3">
    <name type="scientific">Clostridium muellerianum</name>
    <dbReference type="NCBI Taxonomy" id="2716538"/>
    <lineage>
        <taxon>Bacteria</taxon>
        <taxon>Bacillati</taxon>
        <taxon>Bacillota</taxon>
        <taxon>Clostridia</taxon>
        <taxon>Eubacteriales</taxon>
        <taxon>Clostridiaceae</taxon>
        <taxon>Clostridium</taxon>
    </lineage>
</organism>
<name>A0A7Y0HR56_9CLOT</name>
<feature type="transmembrane region" description="Helical" evidence="1">
    <location>
        <begin position="88"/>
        <end position="108"/>
    </location>
</feature>
<evidence type="ECO:0000313" key="2">
    <source>
        <dbReference type="EMBL" id="NMM64503.1"/>
    </source>
</evidence>
<comment type="caution">
    <text evidence="2">The sequence shown here is derived from an EMBL/GenBank/DDBJ whole genome shotgun (WGS) entry which is preliminary data.</text>
</comment>
<keyword evidence="1" id="KW-0812">Transmembrane</keyword>
<reference evidence="2 3" key="1">
    <citation type="submission" date="2020-06" db="EMBL/GenBank/DDBJ databases">
        <title>Complete Genome Sequence of Clostridium muelleri sp. nov. P21T, an Acid-Alcohol Producing Acetogen Isolated from Old Hay.</title>
        <authorList>
            <person name="Duncan K.E."/>
            <person name="Tanner R.S."/>
        </authorList>
    </citation>
    <scope>NUCLEOTIDE SEQUENCE [LARGE SCALE GENOMIC DNA]</scope>
    <source>
        <strain evidence="2 3">P21</strain>
    </source>
</reference>
<keyword evidence="3" id="KW-1185">Reference proteome</keyword>
<dbReference type="Proteomes" id="UP000537131">
    <property type="component" value="Unassembled WGS sequence"/>
</dbReference>
<dbReference type="RefSeq" id="WP_169299098.1">
    <property type="nucleotide sequence ID" value="NZ_JABBNI010000042.1"/>
</dbReference>
<sequence>MSKKKKITNWSQNYIKKPNKRKINWKIILVGYIIGYIISLCITGIPKLTYLIPIKVDAMCISILITSLSKVPKKPNKTDIEIRWNGVVYGIISLVLLVVVVILLQILLKYNIIIDIRPFLGMFGCEK</sequence>
<dbReference type="EMBL" id="JABBNI010000042">
    <property type="protein sequence ID" value="NMM64503.1"/>
    <property type="molecule type" value="Genomic_DNA"/>
</dbReference>
<keyword evidence="1" id="KW-0472">Membrane</keyword>
<evidence type="ECO:0000313" key="3">
    <source>
        <dbReference type="Proteomes" id="UP000537131"/>
    </source>
</evidence>
<evidence type="ECO:0000256" key="1">
    <source>
        <dbReference type="SAM" id="Phobius"/>
    </source>
</evidence>
<keyword evidence="1" id="KW-1133">Transmembrane helix</keyword>
<protein>
    <submittedName>
        <fullName evidence="2">Uncharacterized protein</fullName>
    </submittedName>
</protein>
<accession>A0A7Y0HR56</accession>